<name>A0A820QW79_9BILA</name>
<dbReference type="InterPro" id="IPR027417">
    <property type="entry name" value="P-loop_NTPase"/>
</dbReference>
<dbReference type="Pfam" id="PF01926">
    <property type="entry name" value="MMR_HSR1"/>
    <property type="match status" value="1"/>
</dbReference>
<dbReference type="SUPFAM" id="SSF52540">
    <property type="entry name" value="P-loop containing nucleoside triphosphate hydrolases"/>
    <property type="match status" value="1"/>
</dbReference>
<keyword evidence="1" id="KW-0175">Coiled coil</keyword>
<comment type="caution">
    <text evidence="3">The sequence shown here is derived from an EMBL/GenBank/DDBJ whole genome shotgun (WGS) entry which is preliminary data.</text>
</comment>
<dbReference type="Gene3D" id="3.40.50.300">
    <property type="entry name" value="P-loop containing nucleotide triphosphate hydrolases"/>
    <property type="match status" value="1"/>
</dbReference>
<dbReference type="GO" id="GO:0005525">
    <property type="term" value="F:GTP binding"/>
    <property type="evidence" value="ECO:0007669"/>
    <property type="project" value="InterPro"/>
</dbReference>
<organism evidence="3 4">
    <name type="scientific">Rotaria socialis</name>
    <dbReference type="NCBI Taxonomy" id="392032"/>
    <lineage>
        <taxon>Eukaryota</taxon>
        <taxon>Metazoa</taxon>
        <taxon>Spiralia</taxon>
        <taxon>Gnathifera</taxon>
        <taxon>Rotifera</taxon>
        <taxon>Eurotatoria</taxon>
        <taxon>Bdelloidea</taxon>
        <taxon>Philodinida</taxon>
        <taxon>Philodinidae</taxon>
        <taxon>Rotaria</taxon>
    </lineage>
</organism>
<gene>
    <name evidence="3" type="ORF">TSG867_LOCUS14989</name>
</gene>
<evidence type="ECO:0000259" key="2">
    <source>
        <dbReference type="Pfam" id="PF01926"/>
    </source>
</evidence>
<protein>
    <recommendedName>
        <fullName evidence="2">G domain-containing protein</fullName>
    </recommendedName>
</protein>
<reference evidence="3" key="1">
    <citation type="submission" date="2021-02" db="EMBL/GenBank/DDBJ databases">
        <authorList>
            <person name="Nowell W R."/>
        </authorList>
    </citation>
    <scope>NUCLEOTIDE SEQUENCE</scope>
</reference>
<feature type="domain" description="G" evidence="2">
    <location>
        <begin position="87"/>
        <end position="189"/>
    </location>
</feature>
<dbReference type="CDD" id="cd00882">
    <property type="entry name" value="Ras_like_GTPase"/>
    <property type="match status" value="1"/>
</dbReference>
<accession>A0A820QW79</accession>
<feature type="coiled-coil region" evidence="1">
    <location>
        <begin position="27"/>
        <end position="54"/>
    </location>
</feature>
<evidence type="ECO:0000313" key="4">
    <source>
        <dbReference type="Proteomes" id="UP000663862"/>
    </source>
</evidence>
<dbReference type="Proteomes" id="UP000663862">
    <property type="component" value="Unassembled WGS sequence"/>
</dbReference>
<proteinExistence type="predicted"/>
<evidence type="ECO:0000256" key="1">
    <source>
        <dbReference type="SAM" id="Coils"/>
    </source>
</evidence>
<dbReference type="EMBL" id="CAJOBQ010000856">
    <property type="protein sequence ID" value="CAF4426580.1"/>
    <property type="molecule type" value="Genomic_DNA"/>
</dbReference>
<dbReference type="AlphaFoldDB" id="A0A820QW79"/>
<evidence type="ECO:0000313" key="3">
    <source>
        <dbReference type="EMBL" id="CAF4426580.1"/>
    </source>
</evidence>
<dbReference type="InterPro" id="IPR006073">
    <property type="entry name" value="GTP-bd"/>
</dbReference>
<sequence length="537" mass="62446">MRGLLLLGHSHEVIREYLQDPATIKLLQEFQQQNAHLLQQFEKLRQEIEDQKIESFEDLQQYDQKGADALVKLATQTTPLQMQGRNIGFFGLTSTGKSTIINKLLDREVAKTGAGETTTKIEPYDGKGYTLYDIPGRNDDTTYFSMEYVAFWKGLTARVVLLTTSMKEMTKVFHLLDAINLKYDIVVNKFDLIKQDERENFKAQIKQEINQCGLKGVNNVWFVSSQNPRQFPDWITMCHSFLDCYPDLELEARQFVFEECSKTDTTFTAETLAIFIDNRFYELNNLKKVDQRLARSVESCKLDLRRFGAKFTANSSRPYFLGHEREDVVKHRKEFVKYFIEREQHFYTITNDAVPQWKTPTTTPAVLLCHDESTYKCGEIVAKRWIMSDNAPFCNKDRGRSITCSDLLVMHPSGPFFSLIDKEYSEALKKYPHLNDDCGFNYRLFQLLPFKNEYKNHNFVCLLDNARTHTAAHMHINDFGMTPGTRCPVDKIDYIDENNKKQTIECYDDDDEYNKGLLALAYELNVFVLKKYANSMN</sequence>